<dbReference type="AlphaFoldDB" id="S9Q3L6"/>
<dbReference type="InterPro" id="IPR013792">
    <property type="entry name" value="RNA3'P_cycl/enolpyr_Trfase_a/b"/>
</dbReference>
<evidence type="ECO:0000256" key="1">
    <source>
        <dbReference type="ARBA" id="ARBA00009206"/>
    </source>
</evidence>
<gene>
    <name evidence="9" type="ORF">D187_008164</name>
</gene>
<protein>
    <recommendedName>
        <fullName evidence="5">RNA 3'-terminal phosphate cyclase</fullName>
        <ecNumber evidence="5">6.5.1.4</ecNumber>
    </recommendedName>
</protein>
<evidence type="ECO:0000313" key="9">
    <source>
        <dbReference type="EMBL" id="EPX55909.1"/>
    </source>
</evidence>
<dbReference type="Pfam" id="PF01137">
    <property type="entry name" value="RTC"/>
    <property type="match status" value="1"/>
</dbReference>
<feature type="region of interest" description="Disordered" evidence="6">
    <location>
        <begin position="351"/>
        <end position="371"/>
    </location>
</feature>
<dbReference type="InterPro" id="IPR037136">
    <property type="entry name" value="RNA3'_phos_cyclase_dom_sf"/>
</dbReference>
<name>S9Q3L6_CYSF2</name>
<reference evidence="9" key="1">
    <citation type="submission" date="2013-05" db="EMBL/GenBank/DDBJ databases">
        <title>Genome assembly of Cystobacter fuscus DSM 2262.</title>
        <authorList>
            <person name="Sharma G."/>
            <person name="Khatri I."/>
            <person name="Kaur C."/>
            <person name="Mayilraj S."/>
            <person name="Subramanian S."/>
        </authorList>
    </citation>
    <scope>NUCLEOTIDE SEQUENCE [LARGE SCALE GENOMIC DNA]</scope>
    <source>
        <strain evidence="9">DSM 2262</strain>
    </source>
</reference>
<keyword evidence="3" id="KW-0547">Nucleotide-binding</keyword>
<dbReference type="Gene3D" id="3.65.10.20">
    <property type="entry name" value="RNA 3'-terminal phosphate cyclase domain"/>
    <property type="match status" value="1"/>
</dbReference>
<dbReference type="NCBIfam" id="TIGR03399">
    <property type="entry name" value="RNA_3prim_cycl"/>
    <property type="match status" value="1"/>
</dbReference>
<keyword evidence="10" id="KW-1185">Reference proteome</keyword>
<organism evidence="9 10">
    <name type="scientific">Cystobacter fuscus (strain ATCC 25194 / DSM 2262 / NBRC 100088 / M29)</name>
    <dbReference type="NCBI Taxonomy" id="1242864"/>
    <lineage>
        <taxon>Bacteria</taxon>
        <taxon>Pseudomonadati</taxon>
        <taxon>Myxococcota</taxon>
        <taxon>Myxococcia</taxon>
        <taxon>Myxococcales</taxon>
        <taxon>Cystobacterineae</taxon>
        <taxon>Archangiaceae</taxon>
        <taxon>Cystobacter</taxon>
    </lineage>
</organism>
<keyword evidence="2" id="KW-0436">Ligase</keyword>
<evidence type="ECO:0000256" key="3">
    <source>
        <dbReference type="ARBA" id="ARBA00022741"/>
    </source>
</evidence>
<dbReference type="GO" id="GO:0000166">
    <property type="term" value="F:nucleotide binding"/>
    <property type="evidence" value="ECO:0007669"/>
    <property type="project" value="UniProtKB-KW"/>
</dbReference>
<dbReference type="eggNOG" id="COG0430">
    <property type="taxonomic scope" value="Bacteria"/>
</dbReference>
<dbReference type="EMBL" id="ANAH02000067">
    <property type="protein sequence ID" value="EPX55909.1"/>
    <property type="molecule type" value="Genomic_DNA"/>
</dbReference>
<dbReference type="SUPFAM" id="SSF52913">
    <property type="entry name" value="RNA 3'-terminal phosphate cyclase, RPTC, insert domain"/>
    <property type="match status" value="1"/>
</dbReference>
<feature type="region of interest" description="Disordered" evidence="6">
    <location>
        <begin position="1"/>
        <end position="20"/>
    </location>
</feature>
<dbReference type="PANTHER" id="PTHR11096:SF0">
    <property type="entry name" value="RNA 3'-TERMINAL PHOSPHATE CYCLASE"/>
    <property type="match status" value="1"/>
</dbReference>
<dbReference type="OrthoDB" id="9789235at2"/>
<dbReference type="GO" id="GO:0003963">
    <property type="term" value="F:RNA-3'-phosphate cyclase activity"/>
    <property type="evidence" value="ECO:0007669"/>
    <property type="project" value="UniProtKB-UniRule"/>
</dbReference>
<evidence type="ECO:0000313" key="10">
    <source>
        <dbReference type="Proteomes" id="UP000011682"/>
    </source>
</evidence>
<evidence type="ECO:0000256" key="5">
    <source>
        <dbReference type="NCBIfam" id="TIGR03399"/>
    </source>
</evidence>
<evidence type="ECO:0000256" key="4">
    <source>
        <dbReference type="ARBA" id="ARBA00024481"/>
    </source>
</evidence>
<dbReference type="Gene3D" id="3.30.360.20">
    <property type="entry name" value="RNA 3'-terminal phosphate cyclase, insert domain"/>
    <property type="match status" value="1"/>
</dbReference>
<dbReference type="EC" id="6.5.1.4" evidence="5"/>
<evidence type="ECO:0000256" key="2">
    <source>
        <dbReference type="ARBA" id="ARBA00022598"/>
    </source>
</evidence>
<feature type="domain" description="RNA 3'-terminal phosphate cyclase insert" evidence="8">
    <location>
        <begin position="190"/>
        <end position="284"/>
    </location>
</feature>
<dbReference type="SUPFAM" id="SSF55205">
    <property type="entry name" value="EPT/RTPC-like"/>
    <property type="match status" value="1"/>
</dbReference>
<proteinExistence type="inferred from homology"/>
<dbReference type="GO" id="GO:0006396">
    <property type="term" value="P:RNA processing"/>
    <property type="evidence" value="ECO:0007669"/>
    <property type="project" value="UniProtKB-UniRule"/>
</dbReference>
<evidence type="ECO:0000259" key="7">
    <source>
        <dbReference type="Pfam" id="PF01137"/>
    </source>
</evidence>
<dbReference type="InterPro" id="IPR036553">
    <property type="entry name" value="RPTC_insert"/>
</dbReference>
<accession>S9Q3L6</accession>
<comment type="catalytic activity">
    <reaction evidence="4">
        <text>a 3'-end 3'-phospho-ribonucleotide-RNA + ATP = a 3'-end 2',3'-cyclophospho-ribonucleotide-RNA + AMP + diphosphate</text>
        <dbReference type="Rhea" id="RHEA:23976"/>
        <dbReference type="Rhea" id="RHEA-COMP:10463"/>
        <dbReference type="Rhea" id="RHEA-COMP:10464"/>
        <dbReference type="ChEBI" id="CHEBI:30616"/>
        <dbReference type="ChEBI" id="CHEBI:33019"/>
        <dbReference type="ChEBI" id="CHEBI:83062"/>
        <dbReference type="ChEBI" id="CHEBI:83064"/>
        <dbReference type="ChEBI" id="CHEBI:456215"/>
        <dbReference type="EC" id="6.5.1.4"/>
    </reaction>
</comment>
<dbReference type="PANTHER" id="PTHR11096">
    <property type="entry name" value="RNA 3' TERMINAL PHOSPHATE CYCLASE"/>
    <property type="match status" value="1"/>
</dbReference>
<dbReference type="InterPro" id="IPR023797">
    <property type="entry name" value="RNA3'_phos_cyclase_dom"/>
</dbReference>
<feature type="domain" description="RNA 3'-terminal phosphate cyclase" evidence="7">
    <location>
        <begin position="18"/>
        <end position="346"/>
    </location>
</feature>
<dbReference type="Proteomes" id="UP000011682">
    <property type="component" value="Unassembled WGS sequence"/>
</dbReference>
<dbReference type="RefSeq" id="WP_002631792.1">
    <property type="nucleotide sequence ID" value="NZ_ANAH02000067.1"/>
</dbReference>
<dbReference type="Pfam" id="PF05189">
    <property type="entry name" value="RTC_insert"/>
    <property type="match status" value="1"/>
</dbReference>
<dbReference type="InterPro" id="IPR013791">
    <property type="entry name" value="RNA3'-term_phos_cycl_insert"/>
</dbReference>
<dbReference type="PIRSF" id="PIRSF005378">
    <property type="entry name" value="RNA3'_term_phos_cycl_euk"/>
    <property type="match status" value="1"/>
</dbReference>
<dbReference type="InterPro" id="IPR017770">
    <property type="entry name" value="RNA3'_term_phos_cyc_type_1"/>
</dbReference>
<dbReference type="InterPro" id="IPR000228">
    <property type="entry name" value="RNA3'_term_phos_cyc"/>
</dbReference>
<comment type="similarity">
    <text evidence="1">Belongs to the RNA 3'-terminal cyclase family. Type 1 subfamily.</text>
</comment>
<comment type="caution">
    <text evidence="9">The sequence shown here is derived from an EMBL/GenBank/DDBJ whole genome shotgun (WGS) entry which is preliminary data.</text>
</comment>
<evidence type="ECO:0000259" key="8">
    <source>
        <dbReference type="Pfam" id="PF05189"/>
    </source>
</evidence>
<evidence type="ECO:0000256" key="6">
    <source>
        <dbReference type="SAM" id="MobiDB-lite"/>
    </source>
</evidence>
<sequence length="371" mass="39207">MTDAERDDAPVELDGSEGEGGGQILRSALSLSLITGRSFHLYRARANRQPSGLRPQHLACVRGAEALSGGRSEGAEVGASELRFEPGPVRPGDYVLEVGTAGSTPLLYQCLFYPLAVAGGGSLTLRGGTHLPHSPSYHYLAGVWQPMARAFGLHMTLRLVHAGFYPEGAGEFVAEVEPVREPPRRVELTARGTLRDIAVGSFVGGLPFGIAERQSNAAVAALRERGFYSHAANRPLPTTRSVGTVTFLLAQFEHTIAGFTALGRRGHPAEAVGREAAESLARFMESPGALDEHLGDQILLPAALLAAGRLGPAAPGTTRYLPERVTEHLTTHARLLERFLPVRVSVDADGTVEVAPRPPGGSTGGRLATDG</sequence>